<dbReference type="eggNOG" id="ENOG50335WK">
    <property type="taxonomic scope" value="Bacteria"/>
</dbReference>
<accession>F4KZK0</accession>
<evidence type="ECO:0000313" key="1">
    <source>
        <dbReference type="EMBL" id="AEE49470.1"/>
    </source>
</evidence>
<gene>
    <name evidence="1" type="ordered locus">Halhy_1578</name>
</gene>
<proteinExistence type="predicted"/>
<reference evidence="1 2" key="1">
    <citation type="journal article" date="2011" name="Stand. Genomic Sci.">
        <title>Complete genome sequence of Haliscomenobacter hydrossis type strain (O).</title>
        <authorList>
            <consortium name="US DOE Joint Genome Institute (JGI-PGF)"/>
            <person name="Daligault H."/>
            <person name="Lapidus A."/>
            <person name="Zeytun A."/>
            <person name="Nolan M."/>
            <person name="Lucas S."/>
            <person name="Del Rio T.G."/>
            <person name="Tice H."/>
            <person name="Cheng J.F."/>
            <person name="Tapia R."/>
            <person name="Han C."/>
            <person name="Goodwin L."/>
            <person name="Pitluck S."/>
            <person name="Liolios K."/>
            <person name="Pagani I."/>
            <person name="Ivanova N."/>
            <person name="Huntemann M."/>
            <person name="Mavromatis K."/>
            <person name="Mikhailova N."/>
            <person name="Pati A."/>
            <person name="Chen A."/>
            <person name="Palaniappan K."/>
            <person name="Land M."/>
            <person name="Hauser L."/>
            <person name="Brambilla E.M."/>
            <person name="Rohde M."/>
            <person name="Verbarg S."/>
            <person name="Goker M."/>
            <person name="Bristow J."/>
            <person name="Eisen J.A."/>
            <person name="Markowitz V."/>
            <person name="Hugenholtz P."/>
            <person name="Kyrpides N.C."/>
            <person name="Klenk H.P."/>
            <person name="Woyke T."/>
        </authorList>
    </citation>
    <scope>NUCLEOTIDE SEQUENCE [LARGE SCALE GENOMIC DNA]</scope>
    <source>
        <strain evidence="2">ATCC 27775 / DSM 1100 / LMG 10767 / O</strain>
    </source>
</reference>
<reference key="2">
    <citation type="submission" date="2011-04" db="EMBL/GenBank/DDBJ databases">
        <title>Complete sequence of chromosome of Haliscomenobacter hydrossis DSM 1100.</title>
        <authorList>
            <consortium name="US DOE Joint Genome Institute (JGI-PGF)"/>
            <person name="Lucas S."/>
            <person name="Han J."/>
            <person name="Lapidus A."/>
            <person name="Bruce D."/>
            <person name="Goodwin L."/>
            <person name="Pitluck S."/>
            <person name="Peters L."/>
            <person name="Kyrpides N."/>
            <person name="Mavromatis K."/>
            <person name="Ivanova N."/>
            <person name="Ovchinnikova G."/>
            <person name="Pagani I."/>
            <person name="Daligault H."/>
            <person name="Detter J.C."/>
            <person name="Han C."/>
            <person name="Land M."/>
            <person name="Hauser L."/>
            <person name="Markowitz V."/>
            <person name="Cheng J.-F."/>
            <person name="Hugenholtz P."/>
            <person name="Woyke T."/>
            <person name="Wu D."/>
            <person name="Verbarg S."/>
            <person name="Frueling A."/>
            <person name="Brambilla E."/>
            <person name="Klenk H.-P."/>
            <person name="Eisen J.A."/>
        </authorList>
    </citation>
    <scope>NUCLEOTIDE SEQUENCE</scope>
    <source>
        <strain>DSM 1100</strain>
    </source>
</reference>
<dbReference type="OrthoDB" id="7026240at2"/>
<dbReference type="HOGENOM" id="CLU_2058080_0_0_10"/>
<dbReference type="EMBL" id="CP002691">
    <property type="protein sequence ID" value="AEE49470.1"/>
    <property type="molecule type" value="Genomic_DNA"/>
</dbReference>
<protein>
    <submittedName>
        <fullName evidence="1">Uncharacterized protein</fullName>
    </submittedName>
</protein>
<name>F4KZK0_HALH1</name>
<dbReference type="KEGG" id="hhy:Halhy_1578"/>
<organism evidence="1 2">
    <name type="scientific">Haliscomenobacter hydrossis (strain ATCC 27775 / DSM 1100 / LMG 10767 / O)</name>
    <dbReference type="NCBI Taxonomy" id="760192"/>
    <lineage>
        <taxon>Bacteria</taxon>
        <taxon>Pseudomonadati</taxon>
        <taxon>Bacteroidota</taxon>
        <taxon>Saprospiria</taxon>
        <taxon>Saprospirales</taxon>
        <taxon>Haliscomenobacteraceae</taxon>
        <taxon>Haliscomenobacter</taxon>
    </lineage>
</organism>
<sequence>MALGDFFRINMPYGMEKNDKNEWFVFNREYKPLGFNTNSHIEYENHPVFVKYKGLTEKKLQKLACFEDGYIRRNEKGEIYMVWFYSDATNPKDTPKYWNDYFDRIKILSKFKSDEPRNE</sequence>
<keyword evidence="2" id="KW-1185">Reference proteome</keyword>
<dbReference type="RefSeq" id="WP_013764024.1">
    <property type="nucleotide sequence ID" value="NC_015510.1"/>
</dbReference>
<dbReference type="Proteomes" id="UP000008461">
    <property type="component" value="Chromosome"/>
</dbReference>
<evidence type="ECO:0000313" key="2">
    <source>
        <dbReference type="Proteomes" id="UP000008461"/>
    </source>
</evidence>
<dbReference type="AlphaFoldDB" id="F4KZK0"/>